<evidence type="ECO:0000313" key="6">
    <source>
        <dbReference type="Proteomes" id="UP000184452"/>
    </source>
</evidence>
<dbReference type="NCBIfam" id="TIGR01840">
    <property type="entry name" value="esterase_phb"/>
    <property type="match status" value="1"/>
</dbReference>
<protein>
    <submittedName>
        <fullName evidence="5">Feruloyl esterase</fullName>
    </submittedName>
</protein>
<keyword evidence="2" id="KW-0378">Hydrolase</keyword>
<dbReference type="PANTHER" id="PTHR43037">
    <property type="entry name" value="UNNAMED PRODUCT-RELATED"/>
    <property type="match status" value="1"/>
</dbReference>
<feature type="compositionally biased region" description="Acidic residues" evidence="3">
    <location>
        <begin position="339"/>
        <end position="352"/>
    </location>
</feature>
<dbReference type="Proteomes" id="UP000184452">
    <property type="component" value="Unassembled WGS sequence"/>
</dbReference>
<dbReference type="STRING" id="758803.SAMN05421803_12659"/>
<proteinExistence type="predicted"/>
<dbReference type="InterPro" id="IPR010126">
    <property type="entry name" value="Esterase_phb"/>
</dbReference>
<dbReference type="GO" id="GO:0016787">
    <property type="term" value="F:hydrolase activity"/>
    <property type="evidence" value="ECO:0007669"/>
    <property type="project" value="UniProtKB-KW"/>
</dbReference>
<sequence length="414" mass="42360">MDSAARRARVPLALALATVLVTTAALLAALAPRAHAAVLTPVASFGANPGNLSLYTYVPDGLPANAPLVVLFHGCAQDAAAYHRNSGWAQAADTGGFALAYAEQKTANNATRCFNWFEPGDVARDSGETRSVRSMVEHTVSAHGLDADRVYASGLSAGGAMVSEVLSAHPDLFAGGAVVAGVPAGCATGMLDAFTCMNPGRTQTPEQWGDRVRAKNPGWTGPWPRVAVWHGTSDTTVAPANGTGSVRQWTDVHGVPGSPTATESLPGSTTASYFGGPDAASAPVAHYTVSGLGHGTPVDPSSGCGTAGAYFLASVCSTGYTAQFWGLDGDPGPQPTGEPTEEPTGEPTEEPTEGPGECVRASNYSHVQAGRAVHRSGQAYALGSDDALGLWNVFVTTSLTETSPGHWENTPGAC</sequence>
<gene>
    <name evidence="5" type="ORF">SAMN05421803_12659</name>
</gene>
<dbReference type="AlphaFoldDB" id="A0A1M6U7E2"/>
<evidence type="ECO:0000313" key="5">
    <source>
        <dbReference type="EMBL" id="SHK65172.1"/>
    </source>
</evidence>
<dbReference type="Pfam" id="PF10503">
    <property type="entry name" value="Esterase_PHB"/>
    <property type="match status" value="1"/>
</dbReference>
<dbReference type="InterPro" id="IPR050955">
    <property type="entry name" value="Plant_Biomass_Hydrol_Est"/>
</dbReference>
<evidence type="ECO:0000256" key="2">
    <source>
        <dbReference type="ARBA" id="ARBA00022801"/>
    </source>
</evidence>
<feature type="signal peptide" evidence="4">
    <location>
        <begin position="1"/>
        <end position="36"/>
    </location>
</feature>
<name>A0A1M6U7E2_9ACTN</name>
<accession>A0A1M6U7E2</accession>
<reference evidence="5 6" key="1">
    <citation type="submission" date="2016-11" db="EMBL/GenBank/DDBJ databases">
        <authorList>
            <person name="Jaros S."/>
            <person name="Januszkiewicz K."/>
            <person name="Wedrychowicz H."/>
        </authorList>
    </citation>
    <scope>NUCLEOTIDE SEQUENCE [LARGE SCALE GENOMIC DNA]</scope>
    <source>
        <strain evidence="5 6">CGMCC 4.5723</strain>
    </source>
</reference>
<organism evidence="5 6">
    <name type="scientific">Nocardiopsis flavescens</name>
    <dbReference type="NCBI Taxonomy" id="758803"/>
    <lineage>
        <taxon>Bacteria</taxon>
        <taxon>Bacillati</taxon>
        <taxon>Actinomycetota</taxon>
        <taxon>Actinomycetes</taxon>
        <taxon>Streptosporangiales</taxon>
        <taxon>Nocardiopsidaceae</taxon>
        <taxon>Nocardiopsis</taxon>
    </lineage>
</organism>
<dbReference type="SUPFAM" id="SSF53474">
    <property type="entry name" value="alpha/beta-Hydrolases"/>
    <property type="match status" value="2"/>
</dbReference>
<feature type="chain" id="PRO_5012793835" evidence="4">
    <location>
        <begin position="37"/>
        <end position="414"/>
    </location>
</feature>
<evidence type="ECO:0000256" key="3">
    <source>
        <dbReference type="SAM" id="MobiDB-lite"/>
    </source>
</evidence>
<dbReference type="EMBL" id="FQZK01000026">
    <property type="protein sequence ID" value="SHK65172.1"/>
    <property type="molecule type" value="Genomic_DNA"/>
</dbReference>
<dbReference type="GO" id="GO:0005576">
    <property type="term" value="C:extracellular region"/>
    <property type="evidence" value="ECO:0007669"/>
    <property type="project" value="InterPro"/>
</dbReference>
<feature type="region of interest" description="Disordered" evidence="3">
    <location>
        <begin position="326"/>
        <end position="356"/>
    </location>
</feature>
<dbReference type="OrthoDB" id="9767239at2"/>
<dbReference type="InterPro" id="IPR029058">
    <property type="entry name" value="AB_hydrolase_fold"/>
</dbReference>
<keyword evidence="6" id="KW-1185">Reference proteome</keyword>
<dbReference type="Gene3D" id="3.40.50.1820">
    <property type="entry name" value="alpha/beta hydrolase"/>
    <property type="match status" value="1"/>
</dbReference>
<evidence type="ECO:0000256" key="4">
    <source>
        <dbReference type="SAM" id="SignalP"/>
    </source>
</evidence>
<keyword evidence="1 4" id="KW-0732">Signal</keyword>
<evidence type="ECO:0000256" key="1">
    <source>
        <dbReference type="ARBA" id="ARBA00022729"/>
    </source>
</evidence>
<dbReference type="PANTHER" id="PTHR43037:SF1">
    <property type="entry name" value="BLL1128 PROTEIN"/>
    <property type="match status" value="1"/>
</dbReference>
<dbReference type="RefSeq" id="WP_073383555.1">
    <property type="nucleotide sequence ID" value="NZ_FQZK01000026.1"/>
</dbReference>